<evidence type="ECO:0000256" key="1">
    <source>
        <dbReference type="ARBA" id="ARBA00025771"/>
    </source>
</evidence>
<dbReference type="Gene3D" id="1.10.10.10">
    <property type="entry name" value="Winged helix-like DNA-binding domain superfamily/Winged helix DNA-binding domain"/>
    <property type="match status" value="1"/>
</dbReference>
<dbReference type="InterPro" id="IPR000717">
    <property type="entry name" value="PCI_dom"/>
</dbReference>
<dbReference type="Pfam" id="PF01399">
    <property type="entry name" value="PCI"/>
    <property type="match status" value="1"/>
</dbReference>
<evidence type="ECO:0000256" key="2">
    <source>
        <dbReference type="ARBA" id="ARBA00073854"/>
    </source>
</evidence>
<evidence type="ECO:0000313" key="5">
    <source>
        <dbReference type="Proteomes" id="UP000016935"/>
    </source>
</evidence>
<reference evidence="4 5" key="2">
    <citation type="journal article" date="2013" name="PLoS Genet.">
        <title>Comparative genome structure, secondary metabolite, and effector coding capacity across Cochliobolus pathogens.</title>
        <authorList>
            <person name="Condon B.J."/>
            <person name="Leng Y."/>
            <person name="Wu D."/>
            <person name="Bushley K.E."/>
            <person name="Ohm R.A."/>
            <person name="Otillar R."/>
            <person name="Martin J."/>
            <person name="Schackwitz W."/>
            <person name="Grimwood J."/>
            <person name="MohdZainudin N."/>
            <person name="Xue C."/>
            <person name="Wang R."/>
            <person name="Manning V.A."/>
            <person name="Dhillon B."/>
            <person name="Tu Z.J."/>
            <person name="Steffenson B.J."/>
            <person name="Salamov A."/>
            <person name="Sun H."/>
            <person name="Lowry S."/>
            <person name="LaButti K."/>
            <person name="Han J."/>
            <person name="Copeland A."/>
            <person name="Lindquist E."/>
            <person name="Barry K."/>
            <person name="Schmutz J."/>
            <person name="Baker S.E."/>
            <person name="Ciuffetti L.M."/>
            <person name="Grigoriev I.V."/>
            <person name="Zhong S."/>
            <person name="Turgeon B.G."/>
        </authorList>
    </citation>
    <scope>NUCLEOTIDE SEQUENCE [LARGE SCALE GENOMIC DNA]</scope>
    <source>
        <strain evidence="5">28A</strain>
    </source>
</reference>
<evidence type="ECO:0000259" key="3">
    <source>
        <dbReference type="PROSITE" id="PS50250"/>
    </source>
</evidence>
<dbReference type="SMART" id="SM00753">
    <property type="entry name" value="PAM"/>
    <property type="match status" value="1"/>
</dbReference>
<dbReference type="PANTHER" id="PTHR12732">
    <property type="entry name" value="UNCHARACTERIZED PROTEASOME COMPONENT REGION PCI-CONTAINING"/>
    <property type="match status" value="1"/>
</dbReference>
<dbReference type="FunFam" id="1.10.10.10:FF:000366">
    <property type="entry name" value="COP9 signalosome complex subunit"/>
    <property type="match status" value="1"/>
</dbReference>
<dbReference type="GO" id="GO:0003723">
    <property type="term" value="F:RNA binding"/>
    <property type="evidence" value="ECO:0007669"/>
    <property type="project" value="InterPro"/>
</dbReference>
<comment type="similarity">
    <text evidence="1">Belongs to the CSN12 family.</text>
</comment>
<evidence type="ECO:0000313" key="4">
    <source>
        <dbReference type="EMBL" id="EOA91378.1"/>
    </source>
</evidence>
<dbReference type="eggNOG" id="KOG2688">
    <property type="taxonomic scope" value="Eukaryota"/>
</dbReference>
<protein>
    <recommendedName>
        <fullName evidence="2">Protein CSN12 homolog</fullName>
    </recommendedName>
</protein>
<keyword evidence="5" id="KW-1185">Reference proteome</keyword>
<dbReference type="GeneID" id="19401033"/>
<dbReference type="PANTHER" id="PTHR12732:SF0">
    <property type="entry name" value="PCI DOMAIN-CONTAINING PROTEIN 2"/>
    <property type="match status" value="1"/>
</dbReference>
<accession>R0KET3</accession>
<name>R0KET3_EXST2</name>
<dbReference type="InterPro" id="IPR045114">
    <property type="entry name" value="Csn12-like"/>
</dbReference>
<dbReference type="GO" id="GO:0003690">
    <property type="term" value="F:double-stranded DNA binding"/>
    <property type="evidence" value="ECO:0007669"/>
    <property type="project" value="InterPro"/>
</dbReference>
<dbReference type="RefSeq" id="XP_008020624.1">
    <property type="nucleotide sequence ID" value="XM_008022433.1"/>
</dbReference>
<dbReference type="Proteomes" id="UP000016935">
    <property type="component" value="Unassembled WGS sequence"/>
</dbReference>
<organism evidence="4 5">
    <name type="scientific">Exserohilum turcicum (strain 28A)</name>
    <name type="common">Northern leaf blight fungus</name>
    <name type="synonym">Setosphaeria turcica</name>
    <dbReference type="NCBI Taxonomy" id="671987"/>
    <lineage>
        <taxon>Eukaryota</taxon>
        <taxon>Fungi</taxon>
        <taxon>Dikarya</taxon>
        <taxon>Ascomycota</taxon>
        <taxon>Pezizomycotina</taxon>
        <taxon>Dothideomycetes</taxon>
        <taxon>Pleosporomycetidae</taxon>
        <taxon>Pleosporales</taxon>
        <taxon>Pleosporineae</taxon>
        <taxon>Pleosporaceae</taxon>
        <taxon>Exserohilum</taxon>
    </lineage>
</organism>
<dbReference type="InterPro" id="IPR036388">
    <property type="entry name" value="WH-like_DNA-bd_sf"/>
</dbReference>
<proteinExistence type="inferred from homology"/>
<reference evidence="4 5" key="1">
    <citation type="journal article" date="2012" name="PLoS Pathog.">
        <title>Diverse lifestyles and strategies of plant pathogenesis encoded in the genomes of eighteen Dothideomycetes fungi.</title>
        <authorList>
            <person name="Ohm R.A."/>
            <person name="Feau N."/>
            <person name="Henrissat B."/>
            <person name="Schoch C.L."/>
            <person name="Horwitz B.A."/>
            <person name="Barry K.W."/>
            <person name="Condon B.J."/>
            <person name="Copeland A.C."/>
            <person name="Dhillon B."/>
            <person name="Glaser F."/>
            <person name="Hesse C.N."/>
            <person name="Kosti I."/>
            <person name="LaButti K."/>
            <person name="Lindquist E.A."/>
            <person name="Lucas S."/>
            <person name="Salamov A.A."/>
            <person name="Bradshaw R.E."/>
            <person name="Ciuffetti L."/>
            <person name="Hamelin R.C."/>
            <person name="Kema G.H.J."/>
            <person name="Lawrence C."/>
            <person name="Scott J.A."/>
            <person name="Spatafora J.W."/>
            <person name="Turgeon B.G."/>
            <person name="de Wit P.J.G.M."/>
            <person name="Zhong S."/>
            <person name="Goodwin S.B."/>
            <person name="Grigoriev I.V."/>
        </authorList>
    </citation>
    <scope>NUCLEOTIDE SEQUENCE [LARGE SCALE GENOMIC DNA]</scope>
    <source>
        <strain evidence="5">28A</strain>
    </source>
</reference>
<gene>
    <name evidence="4" type="ORF">SETTUDRAFT_170320</name>
</gene>
<dbReference type="OrthoDB" id="10252687at2759"/>
<dbReference type="PROSITE" id="PS50250">
    <property type="entry name" value="PCI"/>
    <property type="match status" value="1"/>
</dbReference>
<sequence length="463" mass="52187">MQAALEPFHEAYATGLAQPVADFLSPIPPPHDPGRLYDFYRASSEDKIEGDVRYALKYNKSARMTNKESGAWVDIIAGYWRAVKEIIKADEAANQGKLNERHYVAVYDTWKDLTGSFIKHISAGLLPPWAIFTLYFTANHLRKIAIQADEQLAKSKPATLSTGYSDDVVSAVPQNQKLEEAARVFNRIFALCLGDRNPDMSESRKWGVYCIANLQFKTYFKLKAISLSKNIVRSIEAQSDLPSFALYPRAHRVTYKYYLGVLSFLQEDYTKAESSLQEAWDSCYSRSQRNKSLILTYLIPCRLITKHKIPTPSLLSEAPHLERTMGPLVTCIKRGDLTGFDRALAQGEPEFVKRRIFLTLERSRDIALRNLLRKVYLAAGFDELKEGQTEKDRIRRSRIPLAHFAAALRMGTAGEGSGQVVEDDEVECLLANQIYKGLMKGYISRDHGIVVMNKKGAFPGTGV</sequence>
<dbReference type="EMBL" id="KB908481">
    <property type="protein sequence ID" value="EOA91378.1"/>
    <property type="molecule type" value="Genomic_DNA"/>
</dbReference>
<feature type="domain" description="PCI" evidence="3">
    <location>
        <begin position="253"/>
        <end position="457"/>
    </location>
</feature>
<dbReference type="AlphaFoldDB" id="R0KET3"/>
<dbReference type="HOGENOM" id="CLU_031567_1_0_1"/>
<dbReference type="STRING" id="671987.R0KET3"/>